<dbReference type="InParanoid" id="A0A1X7U290"/>
<dbReference type="OrthoDB" id="7203715at2759"/>
<sequence length="181" mass="20635">MARSSTSTKELLSASAVCISVPNDIALTTTSLCQPKNITLPKRVYSDKERSINPAWYVQVQWLEYSVMQDAAYCFPCRLFGSFAIGRSRPEKAFTVDGFRDWKHAAGSKGARQTHSNSQSHMQSVVAWQQLKATLQHGTVAEHLHNSRSMMIKRNRHLLRQFLTCYLPVADRTYFYMAIEK</sequence>
<dbReference type="OMA" id="DYTWIEY"/>
<dbReference type="EnsemblMetazoa" id="Aqu2.1.21617_001">
    <property type="protein sequence ID" value="Aqu2.1.21617_001"/>
    <property type="gene ID" value="Aqu2.1.21617"/>
</dbReference>
<proteinExistence type="predicted"/>
<accession>A0A1X7U290</accession>
<evidence type="ECO:0000313" key="2">
    <source>
        <dbReference type="EnsemblMetazoa" id="Aqu2.1.21617_001"/>
    </source>
</evidence>
<dbReference type="InterPro" id="IPR006580">
    <property type="entry name" value="Znf_TTF"/>
</dbReference>
<organism evidence="2">
    <name type="scientific">Amphimedon queenslandica</name>
    <name type="common">Sponge</name>
    <dbReference type="NCBI Taxonomy" id="400682"/>
    <lineage>
        <taxon>Eukaryota</taxon>
        <taxon>Metazoa</taxon>
        <taxon>Porifera</taxon>
        <taxon>Demospongiae</taxon>
        <taxon>Heteroscleromorpha</taxon>
        <taxon>Haplosclerida</taxon>
        <taxon>Niphatidae</taxon>
        <taxon>Amphimedon</taxon>
    </lineage>
</organism>
<protein>
    <recommendedName>
        <fullName evidence="1">TTF-type domain-containing protein</fullName>
    </recommendedName>
</protein>
<feature type="domain" description="TTF-type" evidence="1">
    <location>
        <begin position="48"/>
        <end position="140"/>
    </location>
</feature>
<dbReference type="SMART" id="SM00597">
    <property type="entry name" value="ZnF_TTF"/>
    <property type="match status" value="1"/>
</dbReference>
<dbReference type="AlphaFoldDB" id="A0A1X7U290"/>
<name>A0A1X7U290_AMPQE</name>
<evidence type="ECO:0000259" key="1">
    <source>
        <dbReference type="SMART" id="SM00597"/>
    </source>
</evidence>
<reference evidence="2" key="1">
    <citation type="submission" date="2017-05" db="UniProtKB">
        <authorList>
            <consortium name="EnsemblMetazoa"/>
        </authorList>
    </citation>
    <scope>IDENTIFICATION</scope>
</reference>